<organism evidence="1 2">
    <name type="scientific">Succinatimonas hippei (strain DSM 22608 / JCM 16073 / KCTC 15190 / YIT 12066)</name>
    <dbReference type="NCBI Taxonomy" id="762983"/>
    <lineage>
        <taxon>Bacteria</taxon>
        <taxon>Pseudomonadati</taxon>
        <taxon>Pseudomonadota</taxon>
        <taxon>Gammaproteobacteria</taxon>
        <taxon>Aeromonadales</taxon>
        <taxon>Succinivibrionaceae</taxon>
        <taxon>Succinatimonas</taxon>
    </lineage>
</organism>
<dbReference type="STRING" id="762983.HMPREF9444_00644"/>
<proteinExistence type="predicted"/>
<evidence type="ECO:0000313" key="2">
    <source>
        <dbReference type="Proteomes" id="UP000018458"/>
    </source>
</evidence>
<dbReference type="Proteomes" id="UP000018458">
    <property type="component" value="Unassembled WGS sequence"/>
</dbReference>
<name>E8LIX2_SUCHY</name>
<sequence length="67" mass="8154">MAAVNLYQFNKKTLRGKFGLEVRKFNNVPNDEIFKMYRHTFENLQELKRKILSEDHIFFKNIFSKNI</sequence>
<accession>E8LIX2</accession>
<keyword evidence="2" id="KW-1185">Reference proteome</keyword>
<reference evidence="1 2" key="1">
    <citation type="submission" date="2011-01" db="EMBL/GenBank/DDBJ databases">
        <authorList>
            <person name="Weinstock G."/>
            <person name="Sodergren E."/>
            <person name="Clifton S."/>
            <person name="Fulton L."/>
            <person name="Fulton B."/>
            <person name="Courtney L."/>
            <person name="Fronick C."/>
            <person name="Harrison M."/>
            <person name="Strong C."/>
            <person name="Farmer C."/>
            <person name="Delahaunty K."/>
            <person name="Markovic C."/>
            <person name="Hall O."/>
            <person name="Minx P."/>
            <person name="Tomlinson C."/>
            <person name="Mitreva M."/>
            <person name="Hou S."/>
            <person name="Chen J."/>
            <person name="Wollam A."/>
            <person name="Pepin K.H."/>
            <person name="Johnson M."/>
            <person name="Bhonagiri V."/>
            <person name="Zhang X."/>
            <person name="Suruliraj S."/>
            <person name="Warren W."/>
            <person name="Chinwalla A."/>
            <person name="Mardis E.R."/>
            <person name="Wilson R.K."/>
        </authorList>
    </citation>
    <scope>NUCLEOTIDE SEQUENCE [LARGE SCALE GENOMIC DNA]</scope>
    <source>
        <strain evidence="2">DSM 22608 / JCM 16073 / KCTC 15190 / YIT 12066</strain>
    </source>
</reference>
<comment type="caution">
    <text evidence="1">The sequence shown here is derived from an EMBL/GenBank/DDBJ whole genome shotgun (WGS) entry which is preliminary data.</text>
</comment>
<dbReference type="AlphaFoldDB" id="E8LIX2"/>
<dbReference type="HOGENOM" id="CLU_2810855_0_0_6"/>
<protein>
    <submittedName>
        <fullName evidence="1">Uncharacterized protein</fullName>
    </submittedName>
</protein>
<dbReference type="EMBL" id="AEVO01000031">
    <property type="protein sequence ID" value="EFY07503.1"/>
    <property type="molecule type" value="Genomic_DNA"/>
</dbReference>
<evidence type="ECO:0000313" key="1">
    <source>
        <dbReference type="EMBL" id="EFY07503.1"/>
    </source>
</evidence>
<gene>
    <name evidence="1" type="ORF">HMPREF9444_00644</name>
</gene>